<name>A0A1G9VH24_9PROT</name>
<comment type="similarity">
    <text evidence="1 4">Belongs to the DegT/DnrJ/EryC1 family.</text>
</comment>
<evidence type="ECO:0000313" key="5">
    <source>
        <dbReference type="EMBL" id="SDM71115.1"/>
    </source>
</evidence>
<evidence type="ECO:0000256" key="2">
    <source>
        <dbReference type="PIRSR" id="PIRSR000390-1"/>
    </source>
</evidence>
<dbReference type="STRING" id="144026.SAMN04488568_11929"/>
<dbReference type="OrthoDB" id="9768668at2"/>
<dbReference type="CDD" id="cd00616">
    <property type="entry name" value="AHBA_syn"/>
    <property type="match status" value="1"/>
</dbReference>
<dbReference type="InterPro" id="IPR020026">
    <property type="entry name" value="PseC"/>
</dbReference>
<dbReference type="AlphaFoldDB" id="A0A1G9VH24"/>
<proteinExistence type="inferred from homology"/>
<sequence length="388" mass="41609">MPRPFLPYGRQSIDDSDIEAVARVLRSDWLTTGPAVDAFEADFAACTGAQYAIACSNGTTALHLALAGLDVGPGDVCIVPAITFMATANAAIYCGADIVFADVDATTGLMTPDTLRQAIARVSGARLRAILPVHLAGQCEDMAAMREIADAVGARLVEDACHALGTRWQDRPVGACEQSDAACFSFHPVKTIAAGEGGMVTTSDAALAARLRRLRSHGIERDPARMEQGQDEPWWHEMQELGWNYRLCDVQAALARSQLHRLDAFAAKRKALAAAYDALLAGHPLVKALVRTPDCDPCLHLYPVRIDFAGAGTDRATIMRALQERGIGSQVHYIPVPSQPWYRRRYGDQTPPGAAGYYAQTLSLPLFTDMAPDDPARVVAALDAVLGG</sequence>
<dbReference type="SUPFAM" id="SSF53383">
    <property type="entry name" value="PLP-dependent transferases"/>
    <property type="match status" value="1"/>
</dbReference>
<feature type="modified residue" description="N6-(pyridoxal phosphate)lysine" evidence="3">
    <location>
        <position position="190"/>
    </location>
</feature>
<dbReference type="PANTHER" id="PTHR30244:SF34">
    <property type="entry name" value="DTDP-4-AMINO-4,6-DIDEOXYGALACTOSE TRANSAMINASE"/>
    <property type="match status" value="1"/>
</dbReference>
<evidence type="ECO:0000313" key="6">
    <source>
        <dbReference type="Proteomes" id="UP000199759"/>
    </source>
</evidence>
<feature type="active site" description="Proton acceptor" evidence="2">
    <location>
        <position position="190"/>
    </location>
</feature>
<evidence type="ECO:0000256" key="3">
    <source>
        <dbReference type="PIRSR" id="PIRSR000390-2"/>
    </source>
</evidence>
<organism evidence="5 6">
    <name type="scientific">Maricaulis salignorans</name>
    <dbReference type="NCBI Taxonomy" id="144026"/>
    <lineage>
        <taxon>Bacteria</taxon>
        <taxon>Pseudomonadati</taxon>
        <taxon>Pseudomonadota</taxon>
        <taxon>Alphaproteobacteria</taxon>
        <taxon>Maricaulales</taxon>
        <taxon>Maricaulaceae</taxon>
        <taxon>Maricaulis</taxon>
    </lineage>
</organism>
<dbReference type="GO" id="GO:0030170">
    <property type="term" value="F:pyridoxal phosphate binding"/>
    <property type="evidence" value="ECO:0007669"/>
    <property type="project" value="TreeGrafter"/>
</dbReference>
<dbReference type="PANTHER" id="PTHR30244">
    <property type="entry name" value="TRANSAMINASE"/>
    <property type="match status" value="1"/>
</dbReference>
<dbReference type="Gene3D" id="3.90.1150.10">
    <property type="entry name" value="Aspartate Aminotransferase, domain 1"/>
    <property type="match status" value="1"/>
</dbReference>
<dbReference type="Proteomes" id="UP000199759">
    <property type="component" value="Unassembled WGS sequence"/>
</dbReference>
<keyword evidence="6" id="KW-1185">Reference proteome</keyword>
<dbReference type="PIRSF" id="PIRSF000390">
    <property type="entry name" value="PLP_StrS"/>
    <property type="match status" value="1"/>
</dbReference>
<dbReference type="InterPro" id="IPR015424">
    <property type="entry name" value="PyrdxlP-dep_Trfase"/>
</dbReference>
<dbReference type="Pfam" id="PF01041">
    <property type="entry name" value="DegT_DnrJ_EryC1"/>
    <property type="match status" value="1"/>
</dbReference>
<dbReference type="GO" id="GO:0008483">
    <property type="term" value="F:transaminase activity"/>
    <property type="evidence" value="ECO:0007669"/>
    <property type="project" value="TreeGrafter"/>
</dbReference>
<dbReference type="InterPro" id="IPR000653">
    <property type="entry name" value="DegT/StrS_aminotransferase"/>
</dbReference>
<protein>
    <submittedName>
        <fullName evidence="5">UDP-4-amino-4,6-dideoxy-N-acetyl-beta-L-altrosamine transaminase</fullName>
    </submittedName>
</protein>
<dbReference type="Gene3D" id="3.40.640.10">
    <property type="entry name" value="Type I PLP-dependent aspartate aminotransferase-like (Major domain)"/>
    <property type="match status" value="1"/>
</dbReference>
<dbReference type="RefSeq" id="WP_091771412.1">
    <property type="nucleotide sequence ID" value="NZ_FNHG01000019.1"/>
</dbReference>
<gene>
    <name evidence="5" type="ORF">SAMN04488568_11929</name>
</gene>
<dbReference type="NCBIfam" id="TIGR03588">
    <property type="entry name" value="PseC"/>
    <property type="match status" value="1"/>
</dbReference>
<dbReference type="InterPro" id="IPR015422">
    <property type="entry name" value="PyrdxlP-dep_Trfase_small"/>
</dbReference>
<dbReference type="GO" id="GO:0000271">
    <property type="term" value="P:polysaccharide biosynthetic process"/>
    <property type="evidence" value="ECO:0007669"/>
    <property type="project" value="TreeGrafter"/>
</dbReference>
<evidence type="ECO:0000256" key="4">
    <source>
        <dbReference type="RuleBase" id="RU004508"/>
    </source>
</evidence>
<keyword evidence="3 4" id="KW-0663">Pyridoxal phosphate</keyword>
<dbReference type="EMBL" id="FNHG01000019">
    <property type="protein sequence ID" value="SDM71115.1"/>
    <property type="molecule type" value="Genomic_DNA"/>
</dbReference>
<accession>A0A1G9VH24</accession>
<evidence type="ECO:0000256" key="1">
    <source>
        <dbReference type="ARBA" id="ARBA00037999"/>
    </source>
</evidence>
<reference evidence="5 6" key="1">
    <citation type="submission" date="2016-10" db="EMBL/GenBank/DDBJ databases">
        <authorList>
            <person name="de Groot N.N."/>
        </authorList>
    </citation>
    <scope>NUCLEOTIDE SEQUENCE [LARGE SCALE GENOMIC DNA]</scope>
    <source>
        <strain evidence="5 6">DSM 16077</strain>
    </source>
</reference>
<dbReference type="InterPro" id="IPR015421">
    <property type="entry name" value="PyrdxlP-dep_Trfase_major"/>
</dbReference>